<dbReference type="PANTHER" id="PTHR23092:SF15">
    <property type="entry name" value="INACTIVE NON-CANONICAL POLY(A) RNA POLYMERASE PROTEIN TRF4-2-RELATED"/>
    <property type="match status" value="1"/>
</dbReference>
<accession>A0A8J2K805</accession>
<keyword evidence="6" id="KW-0460">Magnesium</keyword>
<comment type="caution">
    <text evidence="10">The sequence shown here is derived from an EMBL/GenBank/DDBJ whole genome shotgun (WGS) entry which is preliminary data.</text>
</comment>
<evidence type="ECO:0000313" key="10">
    <source>
        <dbReference type="EMBL" id="CAG7731323.1"/>
    </source>
</evidence>
<dbReference type="Proteomes" id="UP000708208">
    <property type="component" value="Unassembled WGS sequence"/>
</dbReference>
<dbReference type="GO" id="GO:0031499">
    <property type="term" value="C:TRAMP complex"/>
    <property type="evidence" value="ECO:0007669"/>
    <property type="project" value="TreeGrafter"/>
</dbReference>
<dbReference type="Pfam" id="PF03828">
    <property type="entry name" value="PAP_assoc"/>
    <property type="match status" value="1"/>
</dbReference>
<evidence type="ECO:0000256" key="6">
    <source>
        <dbReference type="ARBA" id="ARBA00022842"/>
    </source>
</evidence>
<dbReference type="PANTHER" id="PTHR23092">
    <property type="entry name" value="POLY(A) RNA POLYMERASE"/>
    <property type="match status" value="1"/>
</dbReference>
<evidence type="ECO:0000256" key="3">
    <source>
        <dbReference type="ARBA" id="ARBA00012388"/>
    </source>
</evidence>
<evidence type="ECO:0000259" key="9">
    <source>
        <dbReference type="Pfam" id="PF22600"/>
    </source>
</evidence>
<feature type="domain" description="Poly(A) RNA polymerase mitochondrial-like central palm" evidence="9">
    <location>
        <begin position="136"/>
        <end position="267"/>
    </location>
</feature>
<name>A0A8J2K805_9HEXA</name>
<dbReference type="InterPro" id="IPR002058">
    <property type="entry name" value="PAP_assoc"/>
</dbReference>
<dbReference type="EC" id="2.7.7.19" evidence="3"/>
<evidence type="ECO:0000256" key="4">
    <source>
        <dbReference type="ARBA" id="ARBA00022679"/>
    </source>
</evidence>
<dbReference type="EMBL" id="CAJVCH010210290">
    <property type="protein sequence ID" value="CAG7731323.1"/>
    <property type="molecule type" value="Genomic_DNA"/>
</dbReference>
<dbReference type="GO" id="GO:0031123">
    <property type="term" value="P:RNA 3'-end processing"/>
    <property type="evidence" value="ECO:0007669"/>
    <property type="project" value="TreeGrafter"/>
</dbReference>
<evidence type="ECO:0000256" key="1">
    <source>
        <dbReference type="ARBA" id="ARBA00001936"/>
    </source>
</evidence>
<evidence type="ECO:0000256" key="5">
    <source>
        <dbReference type="ARBA" id="ARBA00022723"/>
    </source>
</evidence>
<dbReference type="OrthoDB" id="273917at2759"/>
<organism evidence="10 11">
    <name type="scientific">Allacma fusca</name>
    <dbReference type="NCBI Taxonomy" id="39272"/>
    <lineage>
        <taxon>Eukaryota</taxon>
        <taxon>Metazoa</taxon>
        <taxon>Ecdysozoa</taxon>
        <taxon>Arthropoda</taxon>
        <taxon>Hexapoda</taxon>
        <taxon>Collembola</taxon>
        <taxon>Symphypleona</taxon>
        <taxon>Sminthuridae</taxon>
        <taxon>Allacma</taxon>
    </lineage>
</organism>
<evidence type="ECO:0000256" key="2">
    <source>
        <dbReference type="ARBA" id="ARBA00008593"/>
    </source>
</evidence>
<dbReference type="GO" id="GO:1990817">
    <property type="term" value="F:poly(A) RNA polymerase activity"/>
    <property type="evidence" value="ECO:0007669"/>
    <property type="project" value="UniProtKB-EC"/>
</dbReference>
<evidence type="ECO:0000259" key="8">
    <source>
        <dbReference type="Pfam" id="PF03828"/>
    </source>
</evidence>
<dbReference type="CDD" id="cd05402">
    <property type="entry name" value="NT_PAP_TUTase"/>
    <property type="match status" value="1"/>
</dbReference>
<dbReference type="GO" id="GO:0046872">
    <property type="term" value="F:metal ion binding"/>
    <property type="evidence" value="ECO:0007669"/>
    <property type="project" value="UniProtKB-KW"/>
</dbReference>
<dbReference type="AlphaFoldDB" id="A0A8J2K805"/>
<dbReference type="GO" id="GO:0043634">
    <property type="term" value="P:polyadenylation-dependent ncRNA catabolic process"/>
    <property type="evidence" value="ECO:0007669"/>
    <property type="project" value="TreeGrafter"/>
</dbReference>
<comment type="cofactor">
    <cofactor evidence="1">
        <name>Mn(2+)</name>
        <dbReference type="ChEBI" id="CHEBI:29035"/>
    </cofactor>
</comment>
<evidence type="ECO:0000256" key="7">
    <source>
        <dbReference type="SAM" id="MobiDB-lite"/>
    </source>
</evidence>
<dbReference type="Pfam" id="PF22600">
    <property type="entry name" value="MTPAP-like_central"/>
    <property type="match status" value="1"/>
</dbReference>
<evidence type="ECO:0000313" key="11">
    <source>
        <dbReference type="Proteomes" id="UP000708208"/>
    </source>
</evidence>
<protein>
    <recommendedName>
        <fullName evidence="3">polynucleotide adenylyltransferase</fullName>
        <ecNumber evidence="3">2.7.7.19</ecNumber>
    </recommendedName>
</protein>
<proteinExistence type="inferred from homology"/>
<keyword evidence="11" id="KW-1185">Reference proteome</keyword>
<gene>
    <name evidence="10" type="ORF">AFUS01_LOCUS19923</name>
</gene>
<dbReference type="InterPro" id="IPR045862">
    <property type="entry name" value="Trf4-like"/>
</dbReference>
<dbReference type="InterPro" id="IPR054708">
    <property type="entry name" value="MTPAP-like_central"/>
</dbReference>
<keyword evidence="5" id="KW-0479">Metal-binding</keyword>
<comment type="similarity">
    <text evidence="2">Belongs to the DNA polymerase type-B-like family.</text>
</comment>
<dbReference type="FunFam" id="1.10.1410.10:FF:000003">
    <property type="entry name" value="non-canonical poly(A) RNA polymerase PAPD7"/>
    <property type="match status" value="1"/>
</dbReference>
<feature type="compositionally biased region" description="Low complexity" evidence="7">
    <location>
        <begin position="483"/>
        <end position="511"/>
    </location>
</feature>
<dbReference type="GO" id="GO:0003729">
    <property type="term" value="F:mRNA binding"/>
    <property type="evidence" value="ECO:0007669"/>
    <property type="project" value="TreeGrafter"/>
</dbReference>
<feature type="region of interest" description="Disordered" evidence="7">
    <location>
        <begin position="453"/>
        <end position="518"/>
    </location>
</feature>
<feature type="domain" description="PAP-associated" evidence="8">
    <location>
        <begin position="324"/>
        <end position="384"/>
    </location>
</feature>
<reference evidence="10" key="1">
    <citation type="submission" date="2021-06" db="EMBL/GenBank/DDBJ databases">
        <authorList>
            <person name="Hodson N. C."/>
            <person name="Mongue J. A."/>
            <person name="Jaron S. K."/>
        </authorList>
    </citation>
    <scope>NUCLEOTIDE SEQUENCE</scope>
</reference>
<sequence>MDPKIGWYQPEQEGPAKELWVRIWEAQAGLNSLHFVNNGNGTNNEKTEDYNNIPYNCAKLHSAINTSVNSQNHMYYHQNFSNPMNRIPNEANNNRGNRARTYGLGVNNNVKMNYMNKRGCPWILEDKIYSRGVIGLHEEIEDFFNLMSPTPEEHEMRIHLVERIKNVINSLWPEAVVEIFGSFRTGLYLPTSDIDLVVMGKWQHLPLRTLEKALLDNNIANSSSIKVLDKASVPIVKLTDKSTDVKVDISFNMSNGVKSAELIKIFCRRYPVLPKLVLVLKQFLLQRDLNEVFTGGISSYSLILMTVSFLQMHPRLNAGNIESNLGVLFIEFFELYGRHFNYVKTGIRVKDGGAYVSKEEVQRDMADGYRTSLLCIEDPLTPGNDIGRSSYGALHVKQAFEYAYIALCQGVQRNSPWCSNPNEHSILGRVVRVTDEVIDYRAWIRKEFPLRKQESPTVSVPTPPPVPSNVNNNNTRPPLPAMESDSSSHSTSVSGSVSSSSSSCSSSGTSSPPEPEPYEEEFFSSYGWSGVAQATSETVLPRAFKLKLLLVTFYFTRCPVRLYSSIQFSYFCNLKNELLAKQRYPTQTSHANLKPQ</sequence>
<dbReference type="FunFam" id="3.30.460.10:FF:000006">
    <property type="entry name" value="non-canonical poly(A) RNA polymerase PAPD5"/>
    <property type="match status" value="1"/>
</dbReference>
<dbReference type="GO" id="GO:0005730">
    <property type="term" value="C:nucleolus"/>
    <property type="evidence" value="ECO:0007669"/>
    <property type="project" value="TreeGrafter"/>
</dbReference>
<keyword evidence="4" id="KW-0808">Transferase</keyword>